<dbReference type="PANTHER" id="PTHR33594:SF1">
    <property type="entry name" value="HD_PDEASE DOMAIN-CONTAINING PROTEIN"/>
    <property type="match status" value="1"/>
</dbReference>
<name>A0A433SEY0_9BURK</name>
<comment type="caution">
    <text evidence="2">The sequence shown here is derived from an EMBL/GenBank/DDBJ whole genome shotgun (WGS) entry which is preliminary data.</text>
</comment>
<dbReference type="InterPro" id="IPR003607">
    <property type="entry name" value="HD/PDEase_dom"/>
</dbReference>
<proteinExistence type="predicted"/>
<protein>
    <recommendedName>
        <fullName evidence="1">HD domain-containing protein</fullName>
    </recommendedName>
</protein>
<feature type="domain" description="HD" evidence="1">
    <location>
        <begin position="33"/>
        <end position="137"/>
    </location>
</feature>
<dbReference type="Proteomes" id="UP000286947">
    <property type="component" value="Unassembled WGS sequence"/>
</dbReference>
<keyword evidence="3" id="KW-1185">Reference proteome</keyword>
<dbReference type="PANTHER" id="PTHR33594">
    <property type="entry name" value="SUPERFAMILY HYDROLASE, PUTATIVE (AFU_ORTHOLOGUE AFUA_1G03035)-RELATED"/>
    <property type="match status" value="1"/>
</dbReference>
<reference evidence="2 3" key="1">
    <citation type="submission" date="2018-01" db="EMBL/GenBank/DDBJ databases">
        <title>Saezia sanguinis gen. nov., sp. nov., in the order Burkholderiales isolated from human blood.</title>
        <authorList>
            <person name="Medina-Pascual M.J."/>
            <person name="Valdezate S."/>
            <person name="Monzon S."/>
            <person name="Cuesta I."/>
            <person name="Carrasco G."/>
            <person name="Villalon P."/>
            <person name="Saez-Nieto J.A."/>
        </authorList>
    </citation>
    <scope>NUCLEOTIDE SEQUENCE [LARGE SCALE GENOMIC DNA]</scope>
    <source>
        <strain evidence="2 3">CNM695-12</strain>
    </source>
</reference>
<organism evidence="2 3">
    <name type="scientific">Saezia sanguinis</name>
    <dbReference type="NCBI Taxonomy" id="1965230"/>
    <lineage>
        <taxon>Bacteria</taxon>
        <taxon>Pseudomonadati</taxon>
        <taxon>Pseudomonadota</taxon>
        <taxon>Betaproteobacteria</taxon>
        <taxon>Burkholderiales</taxon>
        <taxon>Saeziaceae</taxon>
        <taxon>Saezia</taxon>
    </lineage>
</organism>
<dbReference type="Gene3D" id="1.10.3210.50">
    <property type="match status" value="1"/>
</dbReference>
<dbReference type="AlphaFoldDB" id="A0A433SEY0"/>
<gene>
    <name evidence="2" type="ORF">CUZ56_01223</name>
</gene>
<dbReference type="PROSITE" id="PS51831">
    <property type="entry name" value="HD"/>
    <property type="match status" value="1"/>
</dbReference>
<dbReference type="Pfam" id="PF01966">
    <property type="entry name" value="HD"/>
    <property type="match status" value="1"/>
</dbReference>
<sequence length="217" mass="24511">MTEDQYQQFSPFQEVARQLIPIIEAKHVDGVHGISHVQRVWKNASTIMRTEGGDAGIVLAAIILHDCVVVEKNSPLRSQASTLAAQEATRILTRLDWDQEQIEDIAHAIEAHSYSAKIVPRTLEAKILQDADRLDAIGMVGIARCFYISGRIGSALYDREDPTAMYRGLDDRRFAIDHFYAKLLKLSSGFQTETGVQMAQSRHEKIQWFLQEFLAEI</sequence>
<evidence type="ECO:0000259" key="1">
    <source>
        <dbReference type="PROSITE" id="PS51831"/>
    </source>
</evidence>
<accession>A0A433SEY0</accession>
<dbReference type="CDD" id="cd00077">
    <property type="entry name" value="HDc"/>
    <property type="match status" value="1"/>
</dbReference>
<evidence type="ECO:0000313" key="2">
    <source>
        <dbReference type="EMBL" id="RUS67280.1"/>
    </source>
</evidence>
<dbReference type="SMART" id="SM00471">
    <property type="entry name" value="HDc"/>
    <property type="match status" value="1"/>
</dbReference>
<dbReference type="InterPro" id="IPR006674">
    <property type="entry name" value="HD_domain"/>
</dbReference>
<dbReference type="EMBL" id="PQSP01000002">
    <property type="protein sequence ID" value="RUS67280.1"/>
    <property type="molecule type" value="Genomic_DNA"/>
</dbReference>
<dbReference type="SUPFAM" id="SSF109604">
    <property type="entry name" value="HD-domain/PDEase-like"/>
    <property type="match status" value="1"/>
</dbReference>
<evidence type="ECO:0000313" key="3">
    <source>
        <dbReference type="Proteomes" id="UP000286947"/>
    </source>
</evidence>
<dbReference type="RefSeq" id="WP_239442097.1">
    <property type="nucleotide sequence ID" value="NZ_PQSP01000002.1"/>
</dbReference>